<reference evidence="12 13" key="1">
    <citation type="submission" date="2015-06" db="EMBL/GenBank/DDBJ databases">
        <title>Talaromyces atroroseus IBT 11181 draft genome.</title>
        <authorList>
            <person name="Rasmussen K.B."/>
            <person name="Rasmussen S."/>
            <person name="Petersen B."/>
            <person name="Sicheritz-Ponten T."/>
            <person name="Mortensen U.H."/>
            <person name="Thrane U."/>
        </authorList>
    </citation>
    <scope>NUCLEOTIDE SEQUENCE [LARGE SCALE GENOMIC DNA]</scope>
    <source>
        <strain evidence="12 13">IBT 11181</strain>
    </source>
</reference>
<comment type="caution">
    <text evidence="12">The sequence shown here is derived from an EMBL/GenBank/DDBJ whole genome shotgun (WGS) entry which is preliminary data.</text>
</comment>
<gene>
    <name evidence="12" type="ORF">UA08_06397</name>
</gene>
<dbReference type="OrthoDB" id="5973539at2759"/>
<dbReference type="PANTHER" id="PTHR10067">
    <property type="entry name" value="PHOSPHATIDYLSERINE DECARBOXYLASE"/>
    <property type="match status" value="1"/>
</dbReference>
<dbReference type="Pfam" id="PF02666">
    <property type="entry name" value="PS_Dcarbxylase"/>
    <property type="match status" value="1"/>
</dbReference>
<dbReference type="GO" id="GO:0006646">
    <property type="term" value="P:phosphatidylethanolamine biosynthetic process"/>
    <property type="evidence" value="ECO:0007669"/>
    <property type="project" value="UniProtKB-UniPathway"/>
</dbReference>
<name>A0A225AXW2_TALAT</name>
<evidence type="ECO:0000256" key="3">
    <source>
        <dbReference type="ARBA" id="ARBA00012243"/>
    </source>
</evidence>
<evidence type="ECO:0000256" key="2">
    <source>
        <dbReference type="ARBA" id="ARBA00005189"/>
    </source>
</evidence>
<evidence type="ECO:0000256" key="9">
    <source>
        <dbReference type="ARBA" id="ARBA00023264"/>
    </source>
</evidence>
<keyword evidence="7" id="KW-0594">Phospholipid biosynthesis</keyword>
<sequence>MNGVRLFHSYGVVHEKFMWDARMEPGVLDAFTKLWGTDEPLLASPGSMKTKAPTSAACIAFKASLVYRPRALVVYPGSHLLNDEFFDARPGSASRQYLKDIYIFPESELAWFEQRGLKPLKVCAQPGDLILRDSRTIHYGSDPTEKGTRIRTAIYATYMPARLANADQLERKKKVFEEYGNTTHWPFEHIEPGSRRALPLLKNGEVDPRLAERNKPLEMPEMSDKLLKLAGIQNREVGWKTIQRRTGREMREQQPLWKKLKLFALFNPLTEWLDTTHAMRLHLHAENVHSGQTMHSCKRLLAVLTEVTGEEEGSSLSKGKIRAFVDFFHINMDDFEPSNIEDYHTFKEFFIRKHKPGSRPIHAEGDNSVSVVVADSRLVVYETVTATKKIWIKGSDFSIAMLTMDNDIGDFFNDGAVASFRLSPQDYHRYHSPVTGRIASYRSIPGDYYQVDPIALRSGVDILSRNTRAYVEIDSEYFGKVLFVAIGATDVGSVQIHDQWKKPGNSIQKGEELGLFQFGGSSIIVVFQNGFIKFDDDLLRVSENAIAMDVEVGMSLGKATKAS</sequence>
<evidence type="ECO:0000256" key="4">
    <source>
        <dbReference type="ARBA" id="ARBA00022516"/>
    </source>
</evidence>
<keyword evidence="6" id="KW-0443">Lipid metabolism</keyword>
<dbReference type="InterPro" id="IPR033177">
    <property type="entry name" value="PSD-B"/>
</dbReference>
<dbReference type="SUPFAM" id="SSF51197">
    <property type="entry name" value="Clavaminate synthase-like"/>
    <property type="match status" value="1"/>
</dbReference>
<dbReference type="GeneID" id="31006152"/>
<evidence type="ECO:0000313" key="12">
    <source>
        <dbReference type="EMBL" id="OKL58327.1"/>
    </source>
</evidence>
<comment type="pathway">
    <text evidence="2">Lipid metabolism.</text>
</comment>
<dbReference type="AlphaFoldDB" id="A0A225AXW2"/>
<dbReference type="NCBIfam" id="TIGR00163">
    <property type="entry name" value="PS_decarb"/>
    <property type="match status" value="1"/>
</dbReference>
<protein>
    <recommendedName>
        <fullName evidence="3">phosphatidylserine decarboxylase</fullName>
        <ecNumber evidence="3">4.1.1.65</ecNumber>
    </recommendedName>
</protein>
<dbReference type="Gene3D" id="2.60.120.620">
    <property type="entry name" value="q2cbj1_9rhob like domain"/>
    <property type="match status" value="1"/>
</dbReference>
<dbReference type="UniPathway" id="UPA00558"/>
<dbReference type="InterPro" id="IPR003817">
    <property type="entry name" value="PS_Dcarbxylase"/>
</dbReference>
<dbReference type="EMBL" id="LFMY01000010">
    <property type="protein sequence ID" value="OKL58327.1"/>
    <property type="molecule type" value="Genomic_DNA"/>
</dbReference>
<evidence type="ECO:0000256" key="7">
    <source>
        <dbReference type="ARBA" id="ARBA00023209"/>
    </source>
</evidence>
<organism evidence="12 13">
    <name type="scientific">Talaromyces atroroseus</name>
    <dbReference type="NCBI Taxonomy" id="1441469"/>
    <lineage>
        <taxon>Eukaryota</taxon>
        <taxon>Fungi</taxon>
        <taxon>Dikarya</taxon>
        <taxon>Ascomycota</taxon>
        <taxon>Pezizomycotina</taxon>
        <taxon>Eurotiomycetes</taxon>
        <taxon>Eurotiomycetidae</taxon>
        <taxon>Eurotiales</taxon>
        <taxon>Trichocomaceae</taxon>
        <taxon>Talaromyces</taxon>
        <taxon>Talaromyces sect. Trachyspermi</taxon>
    </lineage>
</organism>
<evidence type="ECO:0000256" key="5">
    <source>
        <dbReference type="ARBA" id="ARBA00022793"/>
    </source>
</evidence>
<keyword evidence="10" id="KW-0670">Pyruvate</keyword>
<dbReference type="PANTHER" id="PTHR10067:SF11">
    <property type="entry name" value="PHOSPHATIDYLSERINE DECARBOXYLASE"/>
    <property type="match status" value="1"/>
</dbReference>
<keyword evidence="5" id="KW-0210">Decarboxylase</keyword>
<dbReference type="RefSeq" id="XP_020118448.1">
    <property type="nucleotide sequence ID" value="XM_020268820.1"/>
</dbReference>
<dbReference type="Proteomes" id="UP000214365">
    <property type="component" value="Unassembled WGS sequence"/>
</dbReference>
<evidence type="ECO:0000256" key="1">
    <source>
        <dbReference type="ARBA" id="ARBA00001928"/>
    </source>
</evidence>
<accession>A0A225AXW2</accession>
<keyword evidence="4" id="KW-0444">Lipid biosynthesis</keyword>
<keyword evidence="13" id="KW-1185">Reference proteome</keyword>
<evidence type="ECO:0000256" key="8">
    <source>
        <dbReference type="ARBA" id="ARBA00023239"/>
    </source>
</evidence>
<evidence type="ECO:0000256" key="6">
    <source>
        <dbReference type="ARBA" id="ARBA00023098"/>
    </source>
</evidence>
<dbReference type="EC" id="4.1.1.65" evidence="3"/>
<comment type="cofactor">
    <cofactor evidence="1">
        <name>pyruvate</name>
        <dbReference type="ChEBI" id="CHEBI:15361"/>
    </cofactor>
</comment>
<dbReference type="GO" id="GO:0004609">
    <property type="term" value="F:phosphatidylserine decarboxylase activity"/>
    <property type="evidence" value="ECO:0007669"/>
    <property type="project" value="UniProtKB-EC"/>
</dbReference>
<evidence type="ECO:0000256" key="11">
    <source>
        <dbReference type="ARBA" id="ARBA00024326"/>
    </source>
</evidence>
<comment type="pathway">
    <text evidence="11">Phospholipid metabolism; phosphatidylethanolamine biosynthesis.</text>
</comment>
<keyword evidence="9" id="KW-1208">Phospholipid metabolism</keyword>
<evidence type="ECO:0000256" key="10">
    <source>
        <dbReference type="ARBA" id="ARBA00023317"/>
    </source>
</evidence>
<evidence type="ECO:0000313" key="13">
    <source>
        <dbReference type="Proteomes" id="UP000214365"/>
    </source>
</evidence>
<proteinExistence type="predicted"/>
<keyword evidence="8" id="KW-0456">Lyase</keyword>
<dbReference type="STRING" id="1441469.A0A225AXW2"/>